<organism evidence="3 4">
    <name type="scientific">Gigaspora margarita</name>
    <dbReference type="NCBI Taxonomy" id="4874"/>
    <lineage>
        <taxon>Eukaryota</taxon>
        <taxon>Fungi</taxon>
        <taxon>Fungi incertae sedis</taxon>
        <taxon>Mucoromycota</taxon>
        <taxon>Glomeromycotina</taxon>
        <taxon>Glomeromycetes</taxon>
        <taxon>Diversisporales</taxon>
        <taxon>Gigasporaceae</taxon>
        <taxon>Gigaspora</taxon>
    </lineage>
</organism>
<comment type="caution">
    <text evidence="3">The sequence shown here is derived from an EMBL/GenBank/DDBJ whole genome shotgun (WGS) entry which is preliminary data.</text>
</comment>
<keyword evidence="4" id="KW-1185">Reference proteome</keyword>
<dbReference type="EMBL" id="CAJVQB010068090">
    <property type="protein sequence ID" value="CAG8842141.1"/>
    <property type="molecule type" value="Genomic_DNA"/>
</dbReference>
<gene>
    <name evidence="3" type="ORF">GMARGA_LOCUS35825</name>
</gene>
<evidence type="ECO:0000256" key="2">
    <source>
        <dbReference type="SAM" id="MobiDB-lite"/>
    </source>
</evidence>
<reference evidence="3 4" key="1">
    <citation type="submission" date="2021-06" db="EMBL/GenBank/DDBJ databases">
        <authorList>
            <person name="Kallberg Y."/>
            <person name="Tangrot J."/>
            <person name="Rosling A."/>
        </authorList>
    </citation>
    <scope>NUCLEOTIDE SEQUENCE [LARGE SCALE GENOMIC DNA]</scope>
    <source>
        <strain evidence="3 4">120-4 pot B 10/14</strain>
    </source>
</reference>
<dbReference type="Proteomes" id="UP000789901">
    <property type="component" value="Unassembled WGS sequence"/>
</dbReference>
<evidence type="ECO:0000313" key="4">
    <source>
        <dbReference type="Proteomes" id="UP000789901"/>
    </source>
</evidence>
<evidence type="ECO:0000313" key="3">
    <source>
        <dbReference type="EMBL" id="CAG8842141.1"/>
    </source>
</evidence>
<protein>
    <submittedName>
        <fullName evidence="3">12065_t:CDS:1</fullName>
    </submittedName>
</protein>
<keyword evidence="1" id="KW-0233">DNA recombination</keyword>
<feature type="compositionally biased region" description="Acidic residues" evidence="2">
    <location>
        <begin position="181"/>
        <end position="191"/>
    </location>
</feature>
<name>A0ABN7WYK3_GIGMA</name>
<evidence type="ECO:0000256" key="1">
    <source>
        <dbReference type="ARBA" id="ARBA00023172"/>
    </source>
</evidence>
<feature type="region of interest" description="Disordered" evidence="2">
    <location>
        <begin position="175"/>
        <end position="251"/>
    </location>
</feature>
<dbReference type="SUPFAM" id="SSF56349">
    <property type="entry name" value="DNA breaking-rejoining enzymes"/>
    <property type="match status" value="1"/>
</dbReference>
<sequence length="251" mass="29038">RYDAINGKMRSLQYAGFGDTDQSSPLTTDEITSCLKHDYLSIDNNESLIRRYRDVERRKDSGLQLRFRKEKNNQVGDILLYLSKRPSSCQKLIKEFAINRQEGMLCQITEKTEVKIDGRKITNHSARRSAIMILKAADLPEDEIMCFSGHRSHEEIKTYTVDNDLEEFYSYPGNLYTHESESEDNDDVDGTNDDKHVNEIGCEDSQQKSKLYAPFKSPLLKNPPNKKSQKPLYEHQPTNQIINTHQEQNCL</sequence>
<dbReference type="InterPro" id="IPR011010">
    <property type="entry name" value="DNA_brk_join_enz"/>
</dbReference>
<feature type="compositionally biased region" description="Polar residues" evidence="2">
    <location>
        <begin position="236"/>
        <end position="251"/>
    </location>
</feature>
<dbReference type="InterPro" id="IPR013762">
    <property type="entry name" value="Integrase-like_cat_sf"/>
</dbReference>
<feature type="non-terminal residue" evidence="3">
    <location>
        <position position="1"/>
    </location>
</feature>
<proteinExistence type="predicted"/>
<dbReference type="Gene3D" id="1.10.443.10">
    <property type="entry name" value="Intergrase catalytic core"/>
    <property type="match status" value="1"/>
</dbReference>
<feature type="compositionally biased region" description="Low complexity" evidence="2">
    <location>
        <begin position="214"/>
        <end position="226"/>
    </location>
</feature>
<accession>A0ABN7WYK3</accession>